<organism evidence="2 3">
    <name type="scientific">Natronobacterium lacisalsi AJ5</name>
    <dbReference type="NCBI Taxonomy" id="358396"/>
    <lineage>
        <taxon>Archaea</taxon>
        <taxon>Methanobacteriati</taxon>
        <taxon>Methanobacteriota</taxon>
        <taxon>Stenosarchaea group</taxon>
        <taxon>Halobacteria</taxon>
        <taxon>Halobacteriales</taxon>
        <taxon>Natrialbaceae</taxon>
        <taxon>Natronobacterium</taxon>
    </lineage>
</organism>
<sequence length="117" mass="13385">METISHAIDVADELDDSHLYILHVNVLHKGDDIDRTEFRRTVEERIETPPYASCHVRDAYLLEKAILEEAAEQDADYVVIGQSMRARWRQLLTDHLGVGVDLEGFLDQQLNAELVVN</sequence>
<dbReference type="KEGG" id="hlc:CHINAEXTREME09565"/>
<reference evidence="2 3" key="2">
    <citation type="journal article" date="2014" name="PLoS Genet.">
        <title>Phylogenetically driven sequencing of extremely halophilic archaea reveals strategies for static and dynamic osmo-response.</title>
        <authorList>
            <person name="Becker E.A."/>
            <person name="Seitzer P.M."/>
            <person name="Tritt A."/>
            <person name="Larsen D."/>
            <person name="Krusor M."/>
            <person name="Yao A.I."/>
            <person name="Wu D."/>
            <person name="Madern D."/>
            <person name="Eisen J.A."/>
            <person name="Darling A.E."/>
            <person name="Facciotti M.T."/>
        </authorList>
    </citation>
    <scope>NUCLEOTIDE SEQUENCE [LARGE SCALE GENOMIC DNA]</scope>
    <source>
        <strain evidence="2 3">AJ5</strain>
    </source>
</reference>
<protein>
    <submittedName>
        <fullName evidence="2">Universal stress family protein</fullName>
    </submittedName>
</protein>
<dbReference type="InterPro" id="IPR014729">
    <property type="entry name" value="Rossmann-like_a/b/a_fold"/>
</dbReference>
<evidence type="ECO:0000313" key="3">
    <source>
        <dbReference type="Proteomes" id="UP000011555"/>
    </source>
</evidence>
<proteinExistence type="predicted"/>
<reference evidence="1" key="3">
    <citation type="submission" date="2017-01" db="EMBL/GenBank/DDBJ databases">
        <authorList>
            <person name="Mah S.A."/>
            <person name="Swanson W.J."/>
            <person name="Moy G.W."/>
            <person name="Vacquier V.D."/>
        </authorList>
    </citation>
    <scope>NUCLEOTIDE SEQUENCE</scope>
    <source>
        <strain evidence="1">AJ5</strain>
    </source>
</reference>
<dbReference type="Gene3D" id="3.40.50.620">
    <property type="entry name" value="HUPs"/>
    <property type="match status" value="1"/>
</dbReference>
<evidence type="ECO:0000313" key="4">
    <source>
        <dbReference type="Proteomes" id="UP000186547"/>
    </source>
</evidence>
<reference evidence="1 4" key="1">
    <citation type="journal article" date="2011" name="J. Bacteriol.">
        <title>Genome sequence of Halobiforma lacisalsi AJ5, an extremely halophilic archaeon which harbors a bop gene.</title>
        <authorList>
            <person name="Jiang X."/>
            <person name="Wang S."/>
            <person name="Cheng H."/>
            <person name="Huo Y."/>
            <person name="Zhang X."/>
            <person name="Zhu X."/>
            <person name="Han X."/>
            <person name="Ni P."/>
            <person name="Wu M."/>
        </authorList>
    </citation>
    <scope>NUCLEOTIDE SEQUENCE [LARGE SCALE GENOMIC DNA]</scope>
    <source>
        <strain evidence="1 4">AJ5</strain>
    </source>
</reference>
<dbReference type="eggNOG" id="arCOG06441">
    <property type="taxonomic scope" value="Archaea"/>
</dbReference>
<dbReference type="EMBL" id="CP019285">
    <property type="protein sequence ID" value="APW98012.1"/>
    <property type="molecule type" value="Genomic_DNA"/>
</dbReference>
<dbReference type="STRING" id="358396.CHINAEXTREME_09565"/>
<dbReference type="EMBL" id="AOLZ01000073">
    <property type="protein sequence ID" value="EMA28568.1"/>
    <property type="molecule type" value="Genomic_DNA"/>
</dbReference>
<evidence type="ECO:0000313" key="2">
    <source>
        <dbReference type="EMBL" id="EMA28568.1"/>
    </source>
</evidence>
<keyword evidence="3" id="KW-1185">Reference proteome</keyword>
<dbReference type="Proteomes" id="UP000011555">
    <property type="component" value="Unassembled WGS sequence"/>
</dbReference>
<dbReference type="SUPFAM" id="SSF52402">
    <property type="entry name" value="Adenine nucleotide alpha hydrolases-like"/>
    <property type="match status" value="1"/>
</dbReference>
<name>M0L636_NATLA</name>
<evidence type="ECO:0000313" key="1">
    <source>
        <dbReference type="EMBL" id="APW98012.1"/>
    </source>
</evidence>
<dbReference type="Proteomes" id="UP000186547">
    <property type="component" value="Chromosome"/>
</dbReference>
<gene>
    <name evidence="2" type="ORF">C445_18126</name>
    <name evidence="1" type="ORF">CHINAEXTREME_09565</name>
</gene>
<accession>M0L636</accession>
<dbReference type="AlphaFoldDB" id="M0L636"/>